<comment type="caution">
    <text evidence="1">The sequence shown here is derived from an EMBL/GenBank/DDBJ whole genome shotgun (WGS) entry which is preliminary data.</text>
</comment>
<protein>
    <submittedName>
        <fullName evidence="1">Uncharacterized protein</fullName>
    </submittedName>
</protein>
<dbReference type="Proteomes" id="UP000325902">
    <property type="component" value="Unassembled WGS sequence"/>
</dbReference>
<evidence type="ECO:0000313" key="2">
    <source>
        <dbReference type="Proteomes" id="UP000325902"/>
    </source>
</evidence>
<gene>
    <name evidence="1" type="ORF">DBV05_g5877</name>
</gene>
<dbReference type="AlphaFoldDB" id="A0A5N5DD55"/>
<dbReference type="PANTHER" id="PTHR42085:SF1">
    <property type="entry name" value="F-BOX DOMAIN-CONTAINING PROTEIN"/>
    <property type="match status" value="1"/>
</dbReference>
<dbReference type="OrthoDB" id="5272396at2759"/>
<reference evidence="1 2" key="1">
    <citation type="journal article" date="2019" name="Sci. Rep.">
        <title>A multi-omics analysis of the grapevine pathogen Lasiodiplodia theobromae reveals that temperature affects the expression of virulence- and pathogenicity-related genes.</title>
        <authorList>
            <person name="Felix C."/>
            <person name="Meneses R."/>
            <person name="Goncalves M.F.M."/>
            <person name="Tilleman L."/>
            <person name="Duarte A.S."/>
            <person name="Jorrin-Novo J.V."/>
            <person name="Van de Peer Y."/>
            <person name="Deforce D."/>
            <person name="Van Nieuwerburgh F."/>
            <person name="Esteves A.C."/>
            <person name="Alves A."/>
        </authorList>
    </citation>
    <scope>NUCLEOTIDE SEQUENCE [LARGE SCALE GENOMIC DNA]</scope>
    <source>
        <strain evidence="1 2">LA-SOL3</strain>
    </source>
</reference>
<dbReference type="EMBL" id="VCHE01000032">
    <property type="protein sequence ID" value="KAB2575527.1"/>
    <property type="molecule type" value="Genomic_DNA"/>
</dbReference>
<dbReference type="InterPro" id="IPR038883">
    <property type="entry name" value="AN11006-like"/>
</dbReference>
<organism evidence="1 2">
    <name type="scientific">Lasiodiplodia theobromae</name>
    <dbReference type="NCBI Taxonomy" id="45133"/>
    <lineage>
        <taxon>Eukaryota</taxon>
        <taxon>Fungi</taxon>
        <taxon>Dikarya</taxon>
        <taxon>Ascomycota</taxon>
        <taxon>Pezizomycotina</taxon>
        <taxon>Dothideomycetes</taxon>
        <taxon>Dothideomycetes incertae sedis</taxon>
        <taxon>Botryosphaeriales</taxon>
        <taxon>Botryosphaeriaceae</taxon>
        <taxon>Lasiodiplodia</taxon>
    </lineage>
</organism>
<keyword evidence="2" id="KW-1185">Reference proteome</keyword>
<sequence>MAVDTKRLLNHPPKVREALTLSAPCESPTDLATKHQDVSRKPNYFPWSKLSGELCNEIYTYTLTHDEPIRITGVLNPWDEAEYVLENKRLPNINLIYINKTTYTEAVPLLYELNTFYFSGTLTLDLFMAALPEKLMSHLRHLIIANDHNYIGSDKAFLPLIKAPNLTRVELDNVRSGQAFYDDQFLHFRMHVRPQPLGCLSKSVTTQRHPGNPSQQLLGARLQATRPASPPLCRVKLAPRAPLRSICQHLASLDLTLWLDDLVEHMYGLSGFRRWMQAIGDAKGDPGAGAGVVCLSQRLLDERQACGARLKMRLGPADEAPEFRSLLEDWLVYCPESRDE</sequence>
<name>A0A5N5DD55_9PEZI</name>
<evidence type="ECO:0000313" key="1">
    <source>
        <dbReference type="EMBL" id="KAB2575527.1"/>
    </source>
</evidence>
<dbReference type="PANTHER" id="PTHR42085">
    <property type="entry name" value="F-BOX DOMAIN-CONTAINING PROTEIN"/>
    <property type="match status" value="1"/>
</dbReference>
<accession>A0A5N5DD55</accession>
<proteinExistence type="predicted"/>